<evidence type="ECO:0000256" key="5">
    <source>
        <dbReference type="ARBA" id="ARBA00023136"/>
    </source>
</evidence>
<evidence type="ECO:0000256" key="7">
    <source>
        <dbReference type="SAM" id="Phobius"/>
    </source>
</evidence>
<evidence type="ECO:0000313" key="11">
    <source>
        <dbReference type="Proteomes" id="UP000094795"/>
    </source>
</evidence>
<comment type="caution">
    <text evidence="10">The sequence shown here is derived from an EMBL/GenBank/DDBJ whole genome shotgun (WGS) entry which is preliminary data.</text>
</comment>
<protein>
    <recommendedName>
        <fullName evidence="12">ComEC/Rec2-related protein domain-containing protein</fullName>
    </recommendedName>
</protein>
<dbReference type="PANTHER" id="PTHR30619:SF1">
    <property type="entry name" value="RECOMBINATION PROTEIN 2"/>
    <property type="match status" value="1"/>
</dbReference>
<dbReference type="InterPro" id="IPR052159">
    <property type="entry name" value="Competence_DNA_uptake"/>
</dbReference>
<feature type="transmembrane region" description="Helical" evidence="7">
    <location>
        <begin position="37"/>
        <end position="56"/>
    </location>
</feature>
<evidence type="ECO:0000256" key="6">
    <source>
        <dbReference type="SAM" id="MobiDB-lite"/>
    </source>
</evidence>
<evidence type="ECO:0000256" key="4">
    <source>
        <dbReference type="ARBA" id="ARBA00022989"/>
    </source>
</evidence>
<dbReference type="InterPro" id="IPR025405">
    <property type="entry name" value="DUF4131"/>
</dbReference>
<evidence type="ECO:0000256" key="1">
    <source>
        <dbReference type="ARBA" id="ARBA00004651"/>
    </source>
</evidence>
<comment type="subcellular location">
    <subcellularLocation>
        <location evidence="1">Cell membrane</location>
        <topology evidence="1">Multi-pass membrane protein</topology>
    </subcellularLocation>
</comment>
<dbReference type="GO" id="GO:0005886">
    <property type="term" value="C:plasma membrane"/>
    <property type="evidence" value="ECO:0007669"/>
    <property type="project" value="UniProtKB-SubCell"/>
</dbReference>
<evidence type="ECO:0000256" key="2">
    <source>
        <dbReference type="ARBA" id="ARBA00022475"/>
    </source>
</evidence>
<feature type="transmembrane region" description="Helical" evidence="7">
    <location>
        <begin position="62"/>
        <end position="81"/>
    </location>
</feature>
<organism evidence="10 11">
    <name type="scientific">Hoeflea olei</name>
    <dbReference type="NCBI Taxonomy" id="1480615"/>
    <lineage>
        <taxon>Bacteria</taxon>
        <taxon>Pseudomonadati</taxon>
        <taxon>Pseudomonadota</taxon>
        <taxon>Alphaproteobacteria</taxon>
        <taxon>Hyphomicrobiales</taxon>
        <taxon>Rhizobiaceae</taxon>
        <taxon>Hoeflea</taxon>
    </lineage>
</organism>
<dbReference type="Pfam" id="PF03772">
    <property type="entry name" value="Competence"/>
    <property type="match status" value="1"/>
</dbReference>
<dbReference type="STRING" id="1480615.AWJ14_16640"/>
<dbReference type="InterPro" id="IPR004477">
    <property type="entry name" value="ComEC_N"/>
</dbReference>
<feature type="domain" description="ComEC/Rec2-related protein" evidence="8">
    <location>
        <begin position="261"/>
        <end position="552"/>
    </location>
</feature>
<dbReference type="NCBIfam" id="TIGR00360">
    <property type="entry name" value="ComEC_N-term"/>
    <property type="match status" value="1"/>
</dbReference>
<feature type="transmembrane region" description="Helical" evidence="7">
    <location>
        <begin position="371"/>
        <end position="388"/>
    </location>
</feature>
<keyword evidence="11" id="KW-1185">Reference proteome</keyword>
<keyword evidence="5 7" id="KW-0472">Membrane</keyword>
<dbReference type="EMBL" id="LQZT01000034">
    <property type="protein sequence ID" value="OCW56571.1"/>
    <property type="molecule type" value="Genomic_DNA"/>
</dbReference>
<feature type="region of interest" description="Disordered" evidence="6">
    <location>
        <begin position="632"/>
        <end position="667"/>
    </location>
</feature>
<proteinExistence type="predicted"/>
<evidence type="ECO:0000259" key="8">
    <source>
        <dbReference type="Pfam" id="PF03772"/>
    </source>
</evidence>
<feature type="transmembrane region" description="Helical" evidence="7">
    <location>
        <begin position="282"/>
        <end position="303"/>
    </location>
</feature>
<gene>
    <name evidence="10" type="ORF">AWJ14_16640</name>
</gene>
<sequence length="820" mass="83809">MPRRATPAGADVQAPSVGARLGAVLSREAARESGRGVYVLLLPVAMGAGAGLYYMLPRDPLQMLLLAGLVIALAVAAAASARHLAVARGAGLVAALCAGAAAASVEQGRGAVLLDQDVTTTLSGTVEAREFDADGRVRYLIRVATTKDPVLSRPPARVRLVARAPHEPVAVGDTLSGRARLSAPSGPVIPGGYDYAFRAFIDGIGAHGFFYRAPEPGRAGEAGSQGAMVRAVLFLRSGREAISARIRSVLPGDPGGIAAALAVSDRRGISAETVDALRATGLAHILAISGLHMALAAGTLYLLVRKLLAAVPALVEALPVKKLAATGALFAATAYLLISGGSVATQRAWVMLAIMLVAVLADRPALTLRNVALAALLIILLTPSAVVGPGFQMSFAATAALISAYAAISERRASRPGPAGPLYRPAVLKWGGIAIRAILGLALTSLVAGLATGLFSAHHFHRVAGNGVLANLLAMPLVTFVVMPAGVLALLAMPFGLDTWPLRLMGKGLEGVIAAARYVEGLGGDITVGQIPLLATVTAGCGFLVLVLLKSRLRLAGIALIGLAAGLALPPLRGSDPDILVSEDGRLLALSTPDGLATNAARPGEFVFRQWQAALRRPAHLAPASLAGAAPASTAAGTGKQPAANAGNKADWETGGPAAGDSDSTPSGLAVAEARAMLDRLLAAAELTPSRFVCASRGICAAVHRDIRIIAVDRADLIGAGCDRADLLVVAIPVHMRACRSGAKLVTSRTLRASGALAIRIQAAGGTPPGSALASTAAEARYRPGPRPALATTAAVAGVIRPWTIQRYYDWRTRSYDPPD</sequence>
<dbReference type="Proteomes" id="UP000094795">
    <property type="component" value="Unassembled WGS sequence"/>
</dbReference>
<feature type="transmembrane region" description="Helical" evidence="7">
    <location>
        <begin position="433"/>
        <end position="456"/>
    </location>
</feature>
<dbReference type="Pfam" id="PF13567">
    <property type="entry name" value="DUF4131"/>
    <property type="match status" value="1"/>
</dbReference>
<evidence type="ECO:0000313" key="10">
    <source>
        <dbReference type="EMBL" id="OCW56571.1"/>
    </source>
</evidence>
<feature type="transmembrane region" description="Helical" evidence="7">
    <location>
        <begin position="531"/>
        <end position="548"/>
    </location>
</feature>
<evidence type="ECO:0000256" key="3">
    <source>
        <dbReference type="ARBA" id="ARBA00022692"/>
    </source>
</evidence>
<accession>A0A1C1YSR6</accession>
<dbReference type="PANTHER" id="PTHR30619">
    <property type="entry name" value="DNA INTERNALIZATION/COMPETENCE PROTEIN COMEC/REC2"/>
    <property type="match status" value="1"/>
</dbReference>
<keyword evidence="3 7" id="KW-0812">Transmembrane</keyword>
<reference evidence="10 11" key="1">
    <citation type="submission" date="2015-12" db="EMBL/GenBank/DDBJ databases">
        <authorList>
            <person name="Shamseldin A."/>
            <person name="Moawad H."/>
            <person name="Abd El-Rahim W.M."/>
            <person name="Sadowsky M.J."/>
        </authorList>
    </citation>
    <scope>NUCLEOTIDE SEQUENCE [LARGE SCALE GENOMIC DNA]</scope>
    <source>
        <strain evidence="10 11">JC234</strain>
    </source>
</reference>
<dbReference type="RefSeq" id="WP_066181004.1">
    <property type="nucleotide sequence ID" value="NZ_LQZT01000034.1"/>
</dbReference>
<dbReference type="AlphaFoldDB" id="A0A1C1YSR6"/>
<feature type="domain" description="DUF4131" evidence="9">
    <location>
        <begin position="60"/>
        <end position="211"/>
    </location>
</feature>
<keyword evidence="4 7" id="KW-1133">Transmembrane helix</keyword>
<keyword evidence="2" id="KW-1003">Cell membrane</keyword>
<evidence type="ECO:0000259" key="9">
    <source>
        <dbReference type="Pfam" id="PF13567"/>
    </source>
</evidence>
<feature type="transmembrane region" description="Helical" evidence="7">
    <location>
        <begin position="468"/>
        <end position="495"/>
    </location>
</feature>
<name>A0A1C1YSR6_9HYPH</name>
<evidence type="ECO:0008006" key="12">
    <source>
        <dbReference type="Google" id="ProtNLM"/>
    </source>
</evidence>
<feature type="transmembrane region" description="Helical" evidence="7">
    <location>
        <begin position="555"/>
        <end position="572"/>
    </location>
</feature>
<feature type="transmembrane region" description="Helical" evidence="7">
    <location>
        <begin position="323"/>
        <end position="341"/>
    </location>
</feature>